<dbReference type="EMBL" id="PFSF01000048">
    <property type="protein sequence ID" value="PJC28037.1"/>
    <property type="molecule type" value="Genomic_DNA"/>
</dbReference>
<comment type="function">
    <text evidence="6">Specifically methylates the N4 position of cytidine in position 1402 (C1402) of 16S rRNA.</text>
</comment>
<accession>A0A2M8ESE5</accession>
<dbReference type="HAMAP" id="MF_01007">
    <property type="entry name" value="16SrRNA_methyltr_H"/>
    <property type="match status" value="1"/>
</dbReference>
<dbReference type="Pfam" id="PF01795">
    <property type="entry name" value="Methyltransf_5"/>
    <property type="match status" value="1"/>
</dbReference>
<dbReference type="AlphaFoldDB" id="A0A2M8ESE5"/>
<dbReference type="Gene3D" id="3.40.50.150">
    <property type="entry name" value="Vaccinia Virus protein VP39"/>
    <property type="match status" value="1"/>
</dbReference>
<comment type="subcellular location">
    <subcellularLocation>
        <location evidence="6">Cytoplasm</location>
    </subcellularLocation>
</comment>
<evidence type="ECO:0000313" key="7">
    <source>
        <dbReference type="EMBL" id="PJC28037.1"/>
    </source>
</evidence>
<comment type="catalytic activity">
    <reaction evidence="6">
        <text>cytidine(1402) in 16S rRNA + S-adenosyl-L-methionine = N(4)-methylcytidine(1402) in 16S rRNA + S-adenosyl-L-homocysteine + H(+)</text>
        <dbReference type="Rhea" id="RHEA:42928"/>
        <dbReference type="Rhea" id="RHEA-COMP:10286"/>
        <dbReference type="Rhea" id="RHEA-COMP:10287"/>
        <dbReference type="ChEBI" id="CHEBI:15378"/>
        <dbReference type="ChEBI" id="CHEBI:57856"/>
        <dbReference type="ChEBI" id="CHEBI:59789"/>
        <dbReference type="ChEBI" id="CHEBI:74506"/>
        <dbReference type="ChEBI" id="CHEBI:82748"/>
        <dbReference type="EC" id="2.1.1.199"/>
    </reaction>
</comment>
<evidence type="ECO:0000256" key="1">
    <source>
        <dbReference type="ARBA" id="ARBA00010396"/>
    </source>
</evidence>
<dbReference type="PIRSF" id="PIRSF004486">
    <property type="entry name" value="MraW"/>
    <property type="match status" value="1"/>
</dbReference>
<evidence type="ECO:0000313" key="8">
    <source>
        <dbReference type="Proteomes" id="UP000229816"/>
    </source>
</evidence>
<dbReference type="Gene3D" id="1.10.150.170">
    <property type="entry name" value="Putative methyltransferase TM0872, insert domain"/>
    <property type="match status" value="1"/>
</dbReference>
<dbReference type="PANTHER" id="PTHR11265:SF0">
    <property type="entry name" value="12S RRNA N4-METHYLCYTIDINE METHYLTRANSFERASE"/>
    <property type="match status" value="1"/>
</dbReference>
<dbReference type="GO" id="GO:0005737">
    <property type="term" value="C:cytoplasm"/>
    <property type="evidence" value="ECO:0007669"/>
    <property type="project" value="UniProtKB-SubCell"/>
</dbReference>
<dbReference type="GO" id="GO:0070475">
    <property type="term" value="P:rRNA base methylation"/>
    <property type="evidence" value="ECO:0007669"/>
    <property type="project" value="UniProtKB-UniRule"/>
</dbReference>
<evidence type="ECO:0000256" key="2">
    <source>
        <dbReference type="ARBA" id="ARBA00022552"/>
    </source>
</evidence>
<protein>
    <recommendedName>
        <fullName evidence="6">Ribosomal RNA small subunit methyltransferase H</fullName>
        <ecNumber evidence="6">2.1.1.199</ecNumber>
    </recommendedName>
    <alternativeName>
        <fullName evidence="6">16S rRNA m(4)C1402 methyltransferase</fullName>
    </alternativeName>
    <alternativeName>
        <fullName evidence="6">rRNA (cytosine-N(4)-)-methyltransferase RsmH</fullName>
    </alternativeName>
</protein>
<dbReference type="EC" id="2.1.1.199" evidence="6"/>
<dbReference type="InterPro" id="IPR023397">
    <property type="entry name" value="SAM-dep_MeTrfase_MraW_recog"/>
</dbReference>
<keyword evidence="6" id="KW-0963">Cytoplasm</keyword>
<feature type="binding site" evidence="6">
    <location>
        <position position="79"/>
    </location>
    <ligand>
        <name>S-adenosyl-L-methionine</name>
        <dbReference type="ChEBI" id="CHEBI:59789"/>
    </ligand>
</feature>
<dbReference type="PANTHER" id="PTHR11265">
    <property type="entry name" value="S-ADENOSYL-METHYLTRANSFERASE MRAW"/>
    <property type="match status" value="1"/>
</dbReference>
<dbReference type="InterPro" id="IPR002903">
    <property type="entry name" value="RsmH"/>
</dbReference>
<evidence type="ECO:0000256" key="3">
    <source>
        <dbReference type="ARBA" id="ARBA00022603"/>
    </source>
</evidence>
<feature type="binding site" evidence="6">
    <location>
        <position position="50"/>
    </location>
    <ligand>
        <name>S-adenosyl-L-methionine</name>
        <dbReference type="ChEBI" id="CHEBI:59789"/>
    </ligand>
</feature>
<keyword evidence="2 6" id="KW-0698">rRNA processing</keyword>
<evidence type="ECO:0000256" key="5">
    <source>
        <dbReference type="ARBA" id="ARBA00022691"/>
    </source>
</evidence>
<evidence type="ECO:0000256" key="4">
    <source>
        <dbReference type="ARBA" id="ARBA00022679"/>
    </source>
</evidence>
<reference evidence="8" key="1">
    <citation type="submission" date="2017-09" db="EMBL/GenBank/DDBJ databases">
        <title>Depth-based differentiation of microbial function through sediment-hosted aquifers and enrichment of novel symbionts in the deep terrestrial subsurface.</title>
        <authorList>
            <person name="Probst A.J."/>
            <person name="Ladd B."/>
            <person name="Jarett J.K."/>
            <person name="Geller-Mcgrath D.E."/>
            <person name="Sieber C.M.K."/>
            <person name="Emerson J.B."/>
            <person name="Anantharaman K."/>
            <person name="Thomas B.C."/>
            <person name="Malmstrom R."/>
            <person name="Stieglmeier M."/>
            <person name="Klingl A."/>
            <person name="Woyke T."/>
            <person name="Ryan C.M."/>
            <person name="Banfield J.F."/>
        </authorList>
    </citation>
    <scope>NUCLEOTIDE SEQUENCE [LARGE SCALE GENOMIC DNA]</scope>
</reference>
<dbReference type="Proteomes" id="UP000229816">
    <property type="component" value="Unassembled WGS sequence"/>
</dbReference>
<feature type="binding site" evidence="6">
    <location>
        <begin position="33"/>
        <end position="35"/>
    </location>
    <ligand>
        <name>S-adenosyl-L-methionine</name>
        <dbReference type="ChEBI" id="CHEBI:59789"/>
    </ligand>
</feature>
<evidence type="ECO:0000256" key="6">
    <source>
        <dbReference type="HAMAP-Rule" id="MF_01007"/>
    </source>
</evidence>
<comment type="caution">
    <text evidence="7">The sequence shown here is derived from an EMBL/GenBank/DDBJ whole genome shotgun (WGS) entry which is preliminary data.</text>
</comment>
<keyword evidence="3 6" id="KW-0489">Methyltransferase</keyword>
<feature type="binding site" evidence="6">
    <location>
        <position position="100"/>
    </location>
    <ligand>
        <name>S-adenosyl-L-methionine</name>
        <dbReference type="ChEBI" id="CHEBI:59789"/>
    </ligand>
</feature>
<dbReference type="GO" id="GO:0071424">
    <property type="term" value="F:rRNA (cytosine-N4-)-methyltransferase activity"/>
    <property type="evidence" value="ECO:0007669"/>
    <property type="project" value="UniProtKB-UniRule"/>
</dbReference>
<dbReference type="NCBIfam" id="TIGR00006">
    <property type="entry name" value="16S rRNA (cytosine(1402)-N(4))-methyltransferase RsmH"/>
    <property type="match status" value="1"/>
</dbReference>
<dbReference type="SUPFAM" id="SSF53335">
    <property type="entry name" value="S-adenosyl-L-methionine-dependent methyltransferases"/>
    <property type="match status" value="1"/>
</dbReference>
<proteinExistence type="inferred from homology"/>
<dbReference type="SUPFAM" id="SSF81799">
    <property type="entry name" value="Putative methyltransferase TM0872, insert domain"/>
    <property type="match status" value="1"/>
</dbReference>
<name>A0A2M8ESE5_9BACT</name>
<keyword evidence="5 6" id="KW-0949">S-adenosyl-L-methionine</keyword>
<feature type="binding site" evidence="6">
    <location>
        <position position="107"/>
    </location>
    <ligand>
        <name>S-adenosyl-L-methionine</name>
        <dbReference type="ChEBI" id="CHEBI:59789"/>
    </ligand>
</feature>
<comment type="similarity">
    <text evidence="1 6">Belongs to the methyltransferase superfamily. RsmH family.</text>
</comment>
<dbReference type="InterPro" id="IPR029063">
    <property type="entry name" value="SAM-dependent_MTases_sf"/>
</dbReference>
<sequence length="292" mass="32103">MAKFHEPVLLKEVIGYLNIKPGRKYIDATVGGGGHSKAILKLGGQLLAIDCDPEAIEAARERLSTACPDASWRLTQGNFKDLAKIAGKYGFEKIDGVLFDLGVSSYQLETPQRGFSFNLEGPLDMRMDPSLEVTAADLVNGLNKGELEELFKKFAQEHSAGCIAEAIINARRLKPIKTIGQLVEIIENAVPRRGRLHPATKVFQALRIAVNDELNNLKAALPQAMALLNPGGRLTVISFHSGEDRIVKQFLRHQAKEGKLRLITKKPIRVSAEELNANPRSRSAKLRVGEKL</sequence>
<organism evidence="7 8">
    <name type="scientific">Candidatus Shapirobacteria bacterium CG_4_9_14_0_2_um_filter_39_11</name>
    <dbReference type="NCBI Taxonomy" id="1974478"/>
    <lineage>
        <taxon>Bacteria</taxon>
        <taxon>Candidatus Shapironibacteriota</taxon>
    </lineage>
</organism>
<gene>
    <name evidence="6" type="primary">rsmH</name>
    <name evidence="7" type="ORF">CO054_02340</name>
</gene>
<keyword evidence="4 6" id="KW-0808">Transferase</keyword>